<protein>
    <submittedName>
        <fullName evidence="2">Uncharacterized protein</fullName>
    </submittedName>
</protein>
<feature type="compositionally biased region" description="Polar residues" evidence="1">
    <location>
        <begin position="34"/>
        <end position="44"/>
    </location>
</feature>
<dbReference type="AlphaFoldDB" id="A0AA36N217"/>
<name>A0AA36N217_9DINO</name>
<evidence type="ECO:0000313" key="3">
    <source>
        <dbReference type="Proteomes" id="UP001178507"/>
    </source>
</evidence>
<reference evidence="2" key="1">
    <citation type="submission" date="2023-08" db="EMBL/GenBank/DDBJ databases">
        <authorList>
            <person name="Chen Y."/>
            <person name="Shah S."/>
            <person name="Dougan E. K."/>
            <person name="Thang M."/>
            <person name="Chan C."/>
        </authorList>
    </citation>
    <scope>NUCLEOTIDE SEQUENCE</scope>
</reference>
<evidence type="ECO:0000313" key="2">
    <source>
        <dbReference type="EMBL" id="CAJ1386779.1"/>
    </source>
</evidence>
<evidence type="ECO:0000256" key="1">
    <source>
        <dbReference type="SAM" id="MobiDB-lite"/>
    </source>
</evidence>
<dbReference type="Proteomes" id="UP001178507">
    <property type="component" value="Unassembled WGS sequence"/>
</dbReference>
<feature type="compositionally biased region" description="Acidic residues" evidence="1">
    <location>
        <begin position="19"/>
        <end position="29"/>
    </location>
</feature>
<comment type="caution">
    <text evidence="2">The sequence shown here is derived from an EMBL/GenBank/DDBJ whole genome shotgun (WGS) entry which is preliminary data.</text>
</comment>
<gene>
    <name evidence="2" type="ORF">EVOR1521_LOCUS12978</name>
</gene>
<accession>A0AA36N217</accession>
<organism evidence="2 3">
    <name type="scientific">Effrenium voratum</name>
    <dbReference type="NCBI Taxonomy" id="2562239"/>
    <lineage>
        <taxon>Eukaryota</taxon>
        <taxon>Sar</taxon>
        <taxon>Alveolata</taxon>
        <taxon>Dinophyceae</taxon>
        <taxon>Suessiales</taxon>
        <taxon>Symbiodiniaceae</taxon>
        <taxon>Effrenium</taxon>
    </lineage>
</organism>
<keyword evidence="3" id="KW-1185">Reference proteome</keyword>
<proteinExistence type="predicted"/>
<dbReference type="EMBL" id="CAUJNA010001413">
    <property type="protein sequence ID" value="CAJ1386779.1"/>
    <property type="molecule type" value="Genomic_DNA"/>
</dbReference>
<sequence>MAAVQAIPEKHVPAVEAASTDDSDSDLPELYDATSDSGSDQVQAQAFPEKEVEAKEVQELLRRYVAKFGESRDGEVQGYNRRAFPWYSGESFNEKGEIDIREIQAVLSKPKTEKRQAKLWDVDSEGEQVTLCAHCLLPVGEVSYSGAHGKATSLHGECAAQIMLQDMKDKDAKRVSEEVEKKQKSRAEHGIGWTVAQVPRNVATAAKLGCTPAPQGLVCLAWDQAQCRVSVQATADPAAAVNLEYLALALKVRFHACREPLFSLDPVNPAGGPEKPRREHSMPVLGMMSVFDWSEADNVKGGWTGREWFVVNKAEVKLSPDGTLIPCVKMGVEARTQVCRNGGLEDSAITSKNHPLRKFAENFSKNFDLIAERKSVIFELRELAKASAMAKFLVDSGTSVPQEWWQLADDLVKSAKPGDKNIPQLWNMRGQSRIQVRDGKLVNSQTGQCYLTSVYGGIEFGLDRFELAQRHTLRPVGAGGSTMVGGLQGMQLGPTARPGFAPPRFQLTQRPAAPAPGAEQPQGVDLNLDAFDLSQPEKFAEGAGCCSAPLGSLEARVPLGLAFLRGMQSKAFKAEDRSLLQSLFKEQLADRLEGDAFVPPDPDMKYISKLRALISEEDVLRQKRKAQFCDAAFIAEQPGALFPRHWTSNFQLEQEGLSTKTVKKALRSGLVQLSVDPKFQRHVAEVVLPEMAPAFEKSVEDGSSFRIYRCGTLEVRTIQEVSGPENIMAVFSLRGAAWTATQGRMEAPESEKVVQVKMYVEAVDMIGDLTRSIQGRAAEPSEQLDAPWRSQTLEHCHYFVVLQTDKGTVLVTEKLRDGSVRMTDAENAEERISLARLLYTHSCKEAAVALKEVRVFQAASARATAQGAKASDAKLYARNLFKLASGKAWLVRKSKGAGKGRRAEVPVPAVLASERRTYSSKVQYGTP</sequence>
<feature type="region of interest" description="Disordered" evidence="1">
    <location>
        <begin position="1"/>
        <end position="51"/>
    </location>
</feature>